<sequence>MIYSTNVSFKAKLTPTSEIAPDAGDFYNDIPNPVNIGHDDWVGSNSTVLGGVTIGNGAVVGAGAVVTKDVPPYAVVVGVPAKIIKYRFDDEKIASLEQMQWWNMSDDELRQKRDFFKNKE</sequence>
<dbReference type="PATRIC" id="fig|997897.5.peg.4515"/>
<evidence type="ECO:0000313" key="4">
    <source>
        <dbReference type="Proteomes" id="UP000013041"/>
    </source>
</evidence>
<organism evidence="3 4">
    <name type="scientific">Enterocloster bolteae 90B8</name>
    <dbReference type="NCBI Taxonomy" id="997897"/>
    <lineage>
        <taxon>Bacteria</taxon>
        <taxon>Bacillati</taxon>
        <taxon>Bacillota</taxon>
        <taxon>Clostridia</taxon>
        <taxon>Lachnospirales</taxon>
        <taxon>Lachnospiraceae</taxon>
        <taxon>Enterocloster</taxon>
    </lineage>
</organism>
<comment type="caution">
    <text evidence="3">The sequence shown here is derived from an EMBL/GenBank/DDBJ whole genome shotgun (WGS) entry which is preliminary data.</text>
</comment>
<proteinExistence type="predicted"/>
<dbReference type="InterPro" id="IPR011004">
    <property type="entry name" value="Trimer_LpxA-like_sf"/>
</dbReference>
<keyword evidence="2" id="KW-0677">Repeat</keyword>
<protein>
    <submittedName>
        <fullName evidence="3">Chloramphenicol acetyltransferase</fullName>
    </submittedName>
</protein>
<gene>
    <name evidence="3" type="ORF">HMPREF1097_04302</name>
</gene>
<dbReference type="PANTHER" id="PTHR43300">
    <property type="entry name" value="ACETYLTRANSFERASE"/>
    <property type="match status" value="1"/>
</dbReference>
<name>R0ALU9_9FIRM</name>
<evidence type="ECO:0000256" key="1">
    <source>
        <dbReference type="ARBA" id="ARBA00022679"/>
    </source>
</evidence>
<keyword evidence="1 3" id="KW-0808">Transferase</keyword>
<evidence type="ECO:0000313" key="3">
    <source>
        <dbReference type="EMBL" id="ENZ33734.1"/>
    </source>
</evidence>
<dbReference type="HOGENOM" id="CLU_2116697_0_0_9"/>
<dbReference type="EMBL" id="AGYG01000029">
    <property type="protein sequence ID" value="ENZ33734.1"/>
    <property type="molecule type" value="Genomic_DNA"/>
</dbReference>
<dbReference type="Proteomes" id="UP000013041">
    <property type="component" value="Unassembled WGS sequence"/>
</dbReference>
<evidence type="ECO:0000256" key="2">
    <source>
        <dbReference type="ARBA" id="ARBA00022737"/>
    </source>
</evidence>
<reference evidence="3 4" key="1">
    <citation type="submission" date="2013-01" db="EMBL/GenBank/DDBJ databases">
        <title>The Genome Sequence of Clostridium bolteae 90B8.</title>
        <authorList>
            <consortium name="The Broad Institute Genome Sequencing Platform"/>
            <person name="Earl A."/>
            <person name="Ward D."/>
            <person name="Feldgarden M."/>
            <person name="Gevers D."/>
            <person name="Courvalin P."/>
            <person name="Lambert T."/>
            <person name="Walker B."/>
            <person name="Young S.K."/>
            <person name="Zeng Q."/>
            <person name="Gargeya S."/>
            <person name="Fitzgerald M."/>
            <person name="Haas B."/>
            <person name="Abouelleil A."/>
            <person name="Alvarado L."/>
            <person name="Arachchi H.M."/>
            <person name="Berlin A.M."/>
            <person name="Chapman S.B."/>
            <person name="Dewar J."/>
            <person name="Goldberg J."/>
            <person name="Griggs A."/>
            <person name="Gujja S."/>
            <person name="Hansen M."/>
            <person name="Howarth C."/>
            <person name="Imamovic A."/>
            <person name="Larimer J."/>
            <person name="McCowan C."/>
            <person name="Murphy C."/>
            <person name="Neiman D."/>
            <person name="Pearson M."/>
            <person name="Priest M."/>
            <person name="Roberts A."/>
            <person name="Saif S."/>
            <person name="Shea T."/>
            <person name="Sisk P."/>
            <person name="Sykes S."/>
            <person name="Wortman J."/>
            <person name="Nusbaum C."/>
            <person name="Birren B."/>
        </authorList>
    </citation>
    <scope>NUCLEOTIDE SEQUENCE [LARGE SCALE GENOMIC DNA]</scope>
    <source>
        <strain evidence="3 4">90B8</strain>
    </source>
</reference>
<dbReference type="InterPro" id="IPR018357">
    <property type="entry name" value="Hexapep_transf_CS"/>
</dbReference>
<dbReference type="InterPro" id="IPR050179">
    <property type="entry name" value="Trans_hexapeptide_repeat"/>
</dbReference>
<dbReference type="InterPro" id="IPR001451">
    <property type="entry name" value="Hexapep"/>
</dbReference>
<dbReference type="Gene3D" id="2.160.10.10">
    <property type="entry name" value="Hexapeptide repeat proteins"/>
    <property type="match status" value="1"/>
</dbReference>
<accession>R0ALU9</accession>
<dbReference type="Pfam" id="PF14602">
    <property type="entry name" value="Hexapep_2"/>
    <property type="match status" value="1"/>
</dbReference>
<dbReference type="GO" id="GO:0016740">
    <property type="term" value="F:transferase activity"/>
    <property type="evidence" value="ECO:0007669"/>
    <property type="project" value="UniProtKB-KW"/>
</dbReference>
<dbReference type="SUPFAM" id="SSF51161">
    <property type="entry name" value="Trimeric LpxA-like enzymes"/>
    <property type="match status" value="1"/>
</dbReference>
<dbReference type="PROSITE" id="PS00101">
    <property type="entry name" value="HEXAPEP_TRANSFERASES"/>
    <property type="match status" value="1"/>
</dbReference>
<dbReference type="PANTHER" id="PTHR43300:SF11">
    <property type="entry name" value="ACETYLTRANSFERASE RV3034C-RELATED"/>
    <property type="match status" value="1"/>
</dbReference>
<dbReference type="AlphaFoldDB" id="R0ALU9"/>
<dbReference type="RefSeq" id="WP_002567342.1">
    <property type="nucleotide sequence ID" value="NZ_KB851157.1"/>
</dbReference>